<comment type="caution">
    <text evidence="3">The sequence shown here is derived from an EMBL/GenBank/DDBJ whole genome shotgun (WGS) entry which is preliminary data.</text>
</comment>
<dbReference type="InterPro" id="IPR014830">
    <property type="entry name" value="Glycolipid_transfer_prot_dom"/>
</dbReference>
<evidence type="ECO:0000256" key="1">
    <source>
        <dbReference type="SAM" id="SignalP"/>
    </source>
</evidence>
<dbReference type="GO" id="GO:1902387">
    <property type="term" value="F:ceramide 1-phosphate binding"/>
    <property type="evidence" value="ECO:0007669"/>
    <property type="project" value="TreeGrafter"/>
</dbReference>
<dbReference type="Gene3D" id="1.10.3520.10">
    <property type="entry name" value="Glycolipid transfer protein"/>
    <property type="match status" value="1"/>
</dbReference>
<dbReference type="Pfam" id="PF08718">
    <property type="entry name" value="GLTP"/>
    <property type="match status" value="1"/>
</dbReference>
<gene>
    <name evidence="3" type="ORF">CYCCA115_LOCUS20884</name>
</gene>
<name>A0AAD2G6Q1_9STRA</name>
<evidence type="ECO:0000313" key="4">
    <source>
        <dbReference type="Proteomes" id="UP001295423"/>
    </source>
</evidence>
<feature type="domain" description="Glycolipid transfer protein" evidence="2">
    <location>
        <begin position="104"/>
        <end position="235"/>
    </location>
</feature>
<accession>A0AAD2G6Q1</accession>
<feature type="chain" id="PRO_5041999710" description="Glycolipid transfer protein domain-containing protein" evidence="1">
    <location>
        <begin position="25"/>
        <end position="294"/>
    </location>
</feature>
<dbReference type="GO" id="GO:0005829">
    <property type="term" value="C:cytosol"/>
    <property type="evidence" value="ECO:0007669"/>
    <property type="project" value="TreeGrafter"/>
</dbReference>
<evidence type="ECO:0000313" key="3">
    <source>
        <dbReference type="EMBL" id="CAJ1964969.1"/>
    </source>
</evidence>
<dbReference type="GO" id="GO:0016020">
    <property type="term" value="C:membrane"/>
    <property type="evidence" value="ECO:0007669"/>
    <property type="project" value="TreeGrafter"/>
</dbReference>
<keyword evidence="1" id="KW-0732">Signal</keyword>
<sequence length="294" mass="32668">MRFPSPACCTLFLLLVSNTNFGDASTRVSTTSPSTTSTTSSFLHENSEILTPSSALAFDAAAADDDDDNEVVSLTSSICTDAASLASDFQKALVVMNQQKDDIHVGHLLSACEGLEATMRRIGFAQGASDIAANLSKIRTVYHQVSPDKRDSMPEILQYEKTMMMTDSKAIKDTSATMGLLWLGRSLNYQYDMFQQLLLDVNVQPYEAAYCAYERNMKPHLSWPLQKVCQVALKKLKVLRRERMLACIGGFSEECYGACEDQATRHDLQRVVRCLEPMLGRWRQVFSDMGLGDI</sequence>
<evidence type="ECO:0000259" key="2">
    <source>
        <dbReference type="Pfam" id="PF08718"/>
    </source>
</evidence>
<dbReference type="EMBL" id="CAKOGP040002202">
    <property type="protein sequence ID" value="CAJ1964969.1"/>
    <property type="molecule type" value="Genomic_DNA"/>
</dbReference>
<feature type="signal peptide" evidence="1">
    <location>
        <begin position="1"/>
        <end position="24"/>
    </location>
</feature>
<protein>
    <recommendedName>
        <fullName evidence="2">Glycolipid transfer protein domain-containing protein</fullName>
    </recommendedName>
</protein>
<reference evidence="3" key="1">
    <citation type="submission" date="2023-08" db="EMBL/GenBank/DDBJ databases">
        <authorList>
            <person name="Audoor S."/>
            <person name="Bilcke G."/>
        </authorList>
    </citation>
    <scope>NUCLEOTIDE SEQUENCE</scope>
</reference>
<dbReference type="SUPFAM" id="SSF110004">
    <property type="entry name" value="Glycolipid transfer protein, GLTP"/>
    <property type="match status" value="1"/>
</dbReference>
<dbReference type="AlphaFoldDB" id="A0AAD2G6Q1"/>
<dbReference type="GO" id="GO:1902388">
    <property type="term" value="F:ceramide 1-phosphate transfer activity"/>
    <property type="evidence" value="ECO:0007669"/>
    <property type="project" value="TreeGrafter"/>
</dbReference>
<keyword evidence="4" id="KW-1185">Reference proteome</keyword>
<organism evidence="3 4">
    <name type="scientific">Cylindrotheca closterium</name>
    <dbReference type="NCBI Taxonomy" id="2856"/>
    <lineage>
        <taxon>Eukaryota</taxon>
        <taxon>Sar</taxon>
        <taxon>Stramenopiles</taxon>
        <taxon>Ochrophyta</taxon>
        <taxon>Bacillariophyta</taxon>
        <taxon>Bacillariophyceae</taxon>
        <taxon>Bacillariophycidae</taxon>
        <taxon>Bacillariales</taxon>
        <taxon>Bacillariaceae</taxon>
        <taxon>Cylindrotheca</taxon>
    </lineage>
</organism>
<dbReference type="InterPro" id="IPR036497">
    <property type="entry name" value="GLTP_sf"/>
</dbReference>
<dbReference type="Proteomes" id="UP001295423">
    <property type="component" value="Unassembled WGS sequence"/>
</dbReference>
<proteinExistence type="predicted"/>
<dbReference type="PANTHER" id="PTHR10219">
    <property type="entry name" value="GLYCOLIPID TRANSFER PROTEIN-RELATED"/>
    <property type="match status" value="1"/>
</dbReference>